<gene>
    <name evidence="2" type="ORF">PCOR1329_LOCUS27458</name>
</gene>
<dbReference type="EMBL" id="CAUYUJ010009961">
    <property type="protein sequence ID" value="CAK0828138.1"/>
    <property type="molecule type" value="Genomic_DNA"/>
</dbReference>
<accession>A0ABN9S8D6</accession>
<comment type="caution">
    <text evidence="2">The sequence shown here is derived from an EMBL/GenBank/DDBJ whole genome shotgun (WGS) entry which is preliminary data.</text>
</comment>
<reference evidence="2" key="1">
    <citation type="submission" date="2023-10" db="EMBL/GenBank/DDBJ databases">
        <authorList>
            <person name="Chen Y."/>
            <person name="Shah S."/>
            <person name="Dougan E. K."/>
            <person name="Thang M."/>
            <person name="Chan C."/>
        </authorList>
    </citation>
    <scope>NUCLEOTIDE SEQUENCE [LARGE SCALE GENOMIC DNA]</scope>
</reference>
<dbReference type="Gene3D" id="3.40.50.300">
    <property type="entry name" value="P-loop containing nucleotide triphosphate hydrolases"/>
    <property type="match status" value="1"/>
</dbReference>
<keyword evidence="1" id="KW-0732">Signal</keyword>
<evidence type="ECO:0000313" key="3">
    <source>
        <dbReference type="Proteomes" id="UP001189429"/>
    </source>
</evidence>
<protein>
    <submittedName>
        <fullName evidence="2">Uncharacterized protein</fullName>
    </submittedName>
</protein>
<keyword evidence="3" id="KW-1185">Reference proteome</keyword>
<dbReference type="InterPro" id="IPR027417">
    <property type="entry name" value="P-loop_NTPase"/>
</dbReference>
<proteinExistence type="predicted"/>
<feature type="signal peptide" evidence="1">
    <location>
        <begin position="1"/>
        <end position="23"/>
    </location>
</feature>
<feature type="chain" id="PRO_5046570659" evidence="1">
    <location>
        <begin position="24"/>
        <end position="331"/>
    </location>
</feature>
<dbReference type="Proteomes" id="UP001189429">
    <property type="component" value="Unassembled WGS sequence"/>
</dbReference>
<evidence type="ECO:0000313" key="2">
    <source>
        <dbReference type="EMBL" id="CAK0828138.1"/>
    </source>
</evidence>
<sequence>MRWHRLFCCYCIVVCLHWVRVSCLVISEGPFHHQDQSLDIEVDLFDSLEGFERYRSESWDTRVAIPTSIEDRIKAFIANRTLGKRALPVVNDTTPNYDKAYFLHIPKTGGHSFDTDGREIFRSMNQGETCFSEVASETLVTFFRDPQLHVVSQYWHCVGAGFSVPGLGKWANEWAKFMKSEPLHNMTDKHRKEQMRYPCFNPINKQTQKMTCVQQDRYPDVIDVDLAIRNMNSVHFVGLLELYRKSLCVFHAKTSGKMPSSCDCRRRDEAGFWHHNFGFNHHRLPKNESILKDLDALTQADRALYDAASARFMQDLREVEMRHGVEILCMP</sequence>
<name>A0ABN9S8D6_9DINO</name>
<organism evidence="2 3">
    <name type="scientific">Prorocentrum cordatum</name>
    <dbReference type="NCBI Taxonomy" id="2364126"/>
    <lineage>
        <taxon>Eukaryota</taxon>
        <taxon>Sar</taxon>
        <taxon>Alveolata</taxon>
        <taxon>Dinophyceae</taxon>
        <taxon>Prorocentrales</taxon>
        <taxon>Prorocentraceae</taxon>
        <taxon>Prorocentrum</taxon>
    </lineage>
</organism>
<evidence type="ECO:0000256" key="1">
    <source>
        <dbReference type="SAM" id="SignalP"/>
    </source>
</evidence>